<feature type="transmembrane region" description="Helical" evidence="1">
    <location>
        <begin position="294"/>
        <end position="317"/>
    </location>
</feature>
<evidence type="ECO:0000256" key="1">
    <source>
        <dbReference type="SAM" id="Phobius"/>
    </source>
</evidence>
<dbReference type="AlphaFoldDB" id="A0A7S1QNM6"/>
<reference evidence="2" key="1">
    <citation type="submission" date="2021-01" db="EMBL/GenBank/DDBJ databases">
        <authorList>
            <person name="Corre E."/>
            <person name="Pelletier E."/>
            <person name="Niang G."/>
            <person name="Scheremetjew M."/>
            <person name="Finn R."/>
            <person name="Kale V."/>
            <person name="Holt S."/>
            <person name="Cochrane G."/>
            <person name="Meng A."/>
            <person name="Brown T."/>
            <person name="Cohen L."/>
        </authorList>
    </citation>
    <scope>NUCLEOTIDE SEQUENCE</scope>
    <source>
        <strain evidence="2">OF101</strain>
    </source>
</reference>
<gene>
    <name evidence="2" type="ORF">ACAT0790_LOCUS28423</name>
</gene>
<proteinExistence type="predicted"/>
<keyword evidence="1" id="KW-0812">Transmembrane</keyword>
<keyword evidence="1" id="KW-1133">Transmembrane helix</keyword>
<feature type="transmembrane region" description="Helical" evidence="1">
    <location>
        <begin position="81"/>
        <end position="101"/>
    </location>
</feature>
<name>A0A7S1QNM6_ALECA</name>
<dbReference type="EMBL" id="HBGE01047122">
    <property type="protein sequence ID" value="CAD9144070.1"/>
    <property type="molecule type" value="Transcribed_RNA"/>
</dbReference>
<organism evidence="2">
    <name type="scientific">Alexandrium catenella</name>
    <name type="common">Red tide dinoflagellate</name>
    <name type="synonym">Gonyaulax catenella</name>
    <dbReference type="NCBI Taxonomy" id="2925"/>
    <lineage>
        <taxon>Eukaryota</taxon>
        <taxon>Sar</taxon>
        <taxon>Alveolata</taxon>
        <taxon>Dinophyceae</taxon>
        <taxon>Gonyaulacales</taxon>
        <taxon>Pyrocystaceae</taxon>
        <taxon>Alexandrium</taxon>
    </lineage>
</organism>
<feature type="transmembrane region" description="Helical" evidence="1">
    <location>
        <begin position="113"/>
        <end position="132"/>
    </location>
</feature>
<evidence type="ECO:0000313" key="2">
    <source>
        <dbReference type="EMBL" id="CAD9144070.1"/>
    </source>
</evidence>
<sequence length="322" mass="35547">MYSQYGQAYGQGDSFASYGATPGFEQQAPGFDMPIKSPFARKRSSVVAIVTCLFIPLIIFVSVSAVLTFSVHFQNAALSKLVTLALLVVVALFGYLAFAAFRRKTEGVSEPAWFAFLFMTSLVAWLAAYFAGSSNFNTNMQPFFEVQELNVYVSVNPSTYTGNQLMDAGRITFTPGSHLDLTRSMGFKNLDVYCVAPVVGGGRNATNVSTFDFWAVGLNCCSGHAPDFHCGEYNNVRAVSGLRLMREDQRAFFRLAVEQAEAAYGLQALHPIFMYWMQDPIAEVNAYQDDGYKYFLMGIFGFFAFQTVSVVIAAVVFSKMYG</sequence>
<keyword evidence="1" id="KW-0472">Membrane</keyword>
<accession>A0A7S1QNM6</accession>
<feature type="transmembrane region" description="Helical" evidence="1">
    <location>
        <begin position="46"/>
        <end position="69"/>
    </location>
</feature>
<protein>
    <submittedName>
        <fullName evidence="2">Uncharacterized protein</fullName>
    </submittedName>
</protein>